<dbReference type="GO" id="GO:0055085">
    <property type="term" value="P:transmembrane transport"/>
    <property type="evidence" value="ECO:0007669"/>
    <property type="project" value="InterPro"/>
</dbReference>
<sequence>MNPARPKKRRLPSLSAVLACLVYAYLVIPSLVIIPISLSEAGEFTLDRAHLSLNLYRQFFGSEAWIGALWNSLQIATTASVIATLIGVPAAYAFARGRFFGRSAVQMLVISPMFVPVIVIALGLYFLAAATGMQGRFITLVLAHAMYGLPFVVMLSLSGLTQVDPALERASMVMGAGQIRIFSRVVLPQLKISVFAGFLFAFLASFDEVVIAWFLNGPTTITLPVKMYSSIMWENTPVIAAVSTMLTLLSFSVCLLTMVLGANPGARK</sequence>
<feature type="transmembrane region" description="Helical" evidence="8">
    <location>
        <begin position="181"/>
        <end position="206"/>
    </location>
</feature>
<keyword evidence="7 8" id="KW-0472">Membrane</keyword>
<dbReference type="Proteomes" id="UP000752297">
    <property type="component" value="Unassembled WGS sequence"/>
</dbReference>
<evidence type="ECO:0000313" key="11">
    <source>
        <dbReference type="Proteomes" id="UP000752297"/>
    </source>
</evidence>
<evidence type="ECO:0000256" key="8">
    <source>
        <dbReference type="RuleBase" id="RU363032"/>
    </source>
</evidence>
<feature type="transmembrane region" description="Helical" evidence="8">
    <location>
        <begin position="12"/>
        <end position="38"/>
    </location>
</feature>
<dbReference type="Pfam" id="PF00528">
    <property type="entry name" value="BPD_transp_1"/>
    <property type="match status" value="1"/>
</dbReference>
<dbReference type="CDD" id="cd06261">
    <property type="entry name" value="TM_PBP2"/>
    <property type="match status" value="1"/>
</dbReference>
<evidence type="ECO:0000256" key="3">
    <source>
        <dbReference type="ARBA" id="ARBA00022475"/>
    </source>
</evidence>
<dbReference type="PANTHER" id="PTHR43357">
    <property type="entry name" value="INNER MEMBRANE ABC TRANSPORTER PERMEASE PROTEIN YDCV"/>
    <property type="match status" value="1"/>
</dbReference>
<comment type="similarity">
    <text evidence="8">Belongs to the binding-protein-dependent transport system permease family.</text>
</comment>
<keyword evidence="4" id="KW-0997">Cell inner membrane</keyword>
<feature type="transmembrane region" description="Helical" evidence="8">
    <location>
        <begin position="137"/>
        <end position="160"/>
    </location>
</feature>
<evidence type="ECO:0000256" key="1">
    <source>
        <dbReference type="ARBA" id="ARBA00004429"/>
    </source>
</evidence>
<feature type="transmembrane region" description="Helical" evidence="8">
    <location>
        <begin position="107"/>
        <end position="131"/>
    </location>
</feature>
<evidence type="ECO:0000256" key="5">
    <source>
        <dbReference type="ARBA" id="ARBA00022692"/>
    </source>
</evidence>
<evidence type="ECO:0000256" key="4">
    <source>
        <dbReference type="ARBA" id="ARBA00022519"/>
    </source>
</evidence>
<evidence type="ECO:0000256" key="6">
    <source>
        <dbReference type="ARBA" id="ARBA00022989"/>
    </source>
</evidence>
<accession>A0A949UWJ4</accession>
<keyword evidence="5 8" id="KW-0812">Transmembrane</keyword>
<dbReference type="AlphaFoldDB" id="A0A949UWJ4"/>
<keyword evidence="6 8" id="KW-1133">Transmembrane helix</keyword>
<dbReference type="EMBL" id="JAHRVA010000015">
    <property type="protein sequence ID" value="MBV2145108.1"/>
    <property type="molecule type" value="Genomic_DNA"/>
</dbReference>
<organism evidence="10 11">
    <name type="scientific">Falsochrobactrum tianjinense</name>
    <dbReference type="NCBI Taxonomy" id="2706015"/>
    <lineage>
        <taxon>Bacteria</taxon>
        <taxon>Pseudomonadati</taxon>
        <taxon>Pseudomonadota</taxon>
        <taxon>Alphaproteobacteria</taxon>
        <taxon>Hyphomicrobiales</taxon>
        <taxon>Brucellaceae</taxon>
        <taxon>Falsochrobactrum</taxon>
    </lineage>
</organism>
<keyword evidence="3" id="KW-1003">Cell membrane</keyword>
<feature type="transmembrane region" description="Helical" evidence="8">
    <location>
        <begin position="238"/>
        <end position="262"/>
    </location>
</feature>
<gene>
    <name evidence="10" type="ORF">KUG47_16605</name>
</gene>
<evidence type="ECO:0000256" key="2">
    <source>
        <dbReference type="ARBA" id="ARBA00022448"/>
    </source>
</evidence>
<protein>
    <submittedName>
        <fullName evidence="10">ABC transporter permease</fullName>
    </submittedName>
</protein>
<name>A0A949UWJ4_9HYPH</name>
<dbReference type="GO" id="GO:0005886">
    <property type="term" value="C:plasma membrane"/>
    <property type="evidence" value="ECO:0007669"/>
    <property type="project" value="UniProtKB-SubCell"/>
</dbReference>
<keyword evidence="11" id="KW-1185">Reference proteome</keyword>
<dbReference type="PANTHER" id="PTHR43357:SF4">
    <property type="entry name" value="INNER MEMBRANE ABC TRANSPORTER PERMEASE PROTEIN YDCV"/>
    <property type="match status" value="1"/>
</dbReference>
<dbReference type="InterPro" id="IPR000515">
    <property type="entry name" value="MetI-like"/>
</dbReference>
<reference evidence="10 11" key="1">
    <citation type="submission" date="2021-06" db="EMBL/GenBank/DDBJ databases">
        <title>Falsochrobactrum tianjin sp.nov., a new petroleum-degrading bacteria isolated from oily soils.</title>
        <authorList>
            <person name="Chen G."/>
            <person name="Chen H."/>
            <person name="Tian J."/>
            <person name="Qing J."/>
            <person name="Zhong L."/>
            <person name="Ma W."/>
            <person name="Song Y."/>
            <person name="Cui X."/>
            <person name="Yan B."/>
        </authorList>
    </citation>
    <scope>NUCLEOTIDE SEQUENCE [LARGE SCALE GENOMIC DNA]</scope>
    <source>
        <strain evidence="10 11">TDYN1</strain>
    </source>
</reference>
<comment type="caution">
    <text evidence="10">The sequence shown here is derived from an EMBL/GenBank/DDBJ whole genome shotgun (WGS) entry which is preliminary data.</text>
</comment>
<dbReference type="RefSeq" id="WP_217679160.1">
    <property type="nucleotide sequence ID" value="NZ_JAHRVA010000015.1"/>
</dbReference>
<feature type="domain" description="ABC transmembrane type-1" evidence="9">
    <location>
        <begin position="69"/>
        <end position="257"/>
    </location>
</feature>
<evidence type="ECO:0000313" key="10">
    <source>
        <dbReference type="EMBL" id="MBV2145108.1"/>
    </source>
</evidence>
<comment type="subcellular location">
    <subcellularLocation>
        <location evidence="1">Cell inner membrane</location>
        <topology evidence="1">Multi-pass membrane protein</topology>
    </subcellularLocation>
    <subcellularLocation>
        <location evidence="8">Cell membrane</location>
        <topology evidence="8">Multi-pass membrane protein</topology>
    </subcellularLocation>
</comment>
<keyword evidence="2 8" id="KW-0813">Transport</keyword>
<evidence type="ECO:0000259" key="9">
    <source>
        <dbReference type="PROSITE" id="PS50928"/>
    </source>
</evidence>
<dbReference type="PROSITE" id="PS50928">
    <property type="entry name" value="ABC_TM1"/>
    <property type="match status" value="1"/>
</dbReference>
<feature type="transmembrane region" description="Helical" evidence="8">
    <location>
        <begin position="75"/>
        <end position="95"/>
    </location>
</feature>
<evidence type="ECO:0000256" key="7">
    <source>
        <dbReference type="ARBA" id="ARBA00023136"/>
    </source>
</evidence>
<proteinExistence type="inferred from homology"/>